<evidence type="ECO:0000256" key="10">
    <source>
        <dbReference type="HAMAP-Rule" id="MF_01102"/>
    </source>
</evidence>
<evidence type="ECO:0000256" key="7">
    <source>
        <dbReference type="ARBA" id="ARBA00022827"/>
    </source>
</evidence>
<dbReference type="AlphaFoldDB" id="A0A9Q3URP7"/>
<dbReference type="Gene3D" id="3.40.50.150">
    <property type="entry name" value="Vaccinia Virus protein VP39"/>
    <property type="match status" value="1"/>
</dbReference>
<evidence type="ECO:0000256" key="4">
    <source>
        <dbReference type="ARBA" id="ARBA00022679"/>
    </source>
</evidence>
<comment type="function">
    <text evidence="10">Catalyzes the last two steps in the biosynthesis of 5-methylaminomethyl-2-thiouridine (mnm(5)s(2)U) at the wobble position (U34) in tRNA. Catalyzes the FAD-dependent demodification of cmnm(5)s(2)U34 to nm(5)s(2)U34, followed by the transfer of a methyl group from S-adenosyl-L-methionine to nm(5)s(2)U34, to form mnm(5)s(2)U34.</text>
</comment>
<keyword evidence="1 10" id="KW-0963">Cytoplasm</keyword>
<evidence type="ECO:0000256" key="9">
    <source>
        <dbReference type="ARBA" id="ARBA00023268"/>
    </source>
</evidence>
<dbReference type="GO" id="GO:0004808">
    <property type="term" value="F:tRNA (5-methylaminomethyl-2-thiouridylate)(34)-methyltransferase activity"/>
    <property type="evidence" value="ECO:0007669"/>
    <property type="project" value="UniProtKB-EC"/>
</dbReference>
<keyword evidence="4 10" id="KW-0808">Transferase</keyword>
<dbReference type="PANTHER" id="PTHR13847:SF283">
    <property type="entry name" value="TRNA 5-METHYLAMINOMETHYL-2-THIOURIDINE BIOSYNTHESIS BIFUNCTIONAL PROTEIN MNMC"/>
    <property type="match status" value="1"/>
</dbReference>
<proteinExistence type="inferred from homology"/>
<dbReference type="InterPro" id="IPR023032">
    <property type="entry name" value="tRNA_MAMT_biosynth_bifunc_MnmC"/>
</dbReference>
<keyword evidence="8 10" id="KW-0560">Oxidoreductase</keyword>
<dbReference type="Gene3D" id="3.50.50.60">
    <property type="entry name" value="FAD/NAD(P)-binding domain"/>
    <property type="match status" value="1"/>
</dbReference>
<dbReference type="SUPFAM" id="SSF51971">
    <property type="entry name" value="Nucleotide-binding domain"/>
    <property type="match status" value="1"/>
</dbReference>
<comment type="catalytic activity">
    <reaction evidence="10">
        <text>5-aminomethyl-2-thiouridine(34) in tRNA + S-adenosyl-L-methionine = 5-methylaminomethyl-2-thiouridine(34) in tRNA + S-adenosyl-L-homocysteine + H(+)</text>
        <dbReference type="Rhea" id="RHEA:19569"/>
        <dbReference type="Rhea" id="RHEA-COMP:10195"/>
        <dbReference type="Rhea" id="RHEA-COMP:10197"/>
        <dbReference type="ChEBI" id="CHEBI:15378"/>
        <dbReference type="ChEBI" id="CHEBI:57856"/>
        <dbReference type="ChEBI" id="CHEBI:59789"/>
        <dbReference type="ChEBI" id="CHEBI:74454"/>
        <dbReference type="ChEBI" id="CHEBI:74455"/>
        <dbReference type="EC" id="2.1.1.61"/>
    </reaction>
</comment>
<dbReference type="InterPro" id="IPR036188">
    <property type="entry name" value="FAD/NAD-bd_sf"/>
</dbReference>
<evidence type="ECO:0000259" key="11">
    <source>
        <dbReference type="Pfam" id="PF01266"/>
    </source>
</evidence>
<comment type="caution">
    <text evidence="13">The sequence shown here is derived from an EMBL/GenBank/DDBJ whole genome shotgun (WGS) entry which is preliminary data.</text>
</comment>
<feature type="domain" description="FAD dependent oxidoreductase" evidence="11">
    <location>
        <begin position="262"/>
        <end position="598"/>
    </location>
</feature>
<evidence type="ECO:0000259" key="12">
    <source>
        <dbReference type="Pfam" id="PF05430"/>
    </source>
</evidence>
<comment type="similarity">
    <text evidence="10">In the C-terminal section; belongs to the DAO family.</text>
</comment>
<feature type="region of interest" description="tRNA (mnm(5)s(2)U34)-methyltransferase" evidence="10">
    <location>
        <begin position="1"/>
        <end position="244"/>
    </location>
</feature>
<dbReference type="EC" id="2.1.1.61" evidence="10"/>
<reference evidence="13" key="1">
    <citation type="submission" date="2021-10" db="EMBL/GenBank/DDBJ databases">
        <title>The diversity and Nitrogen Metabolism of Culturable Nitrate-Utilizing Bacteria Within the Oxygen Minimum Zone of the Changjiang (Yangtze River)Estuary.</title>
        <authorList>
            <person name="Zhang D."/>
            <person name="Zheng J."/>
            <person name="Liu S."/>
            <person name="He W."/>
        </authorList>
    </citation>
    <scope>NUCLEOTIDE SEQUENCE</scope>
    <source>
        <strain evidence="13">FXH-223</strain>
    </source>
</reference>
<keyword evidence="3 10" id="KW-0285">Flavoprotein</keyword>
<feature type="region of interest" description="FAD-dependent cmnm(5)s(2)U34 oxidoreductase" evidence="10">
    <location>
        <begin position="264"/>
        <end position="631"/>
    </location>
</feature>
<dbReference type="PANTHER" id="PTHR13847">
    <property type="entry name" value="SARCOSINE DEHYDROGENASE-RELATED"/>
    <property type="match status" value="1"/>
</dbReference>
<dbReference type="Proteomes" id="UP001108027">
    <property type="component" value="Unassembled WGS sequence"/>
</dbReference>
<dbReference type="GO" id="GO:0016645">
    <property type="term" value="F:oxidoreductase activity, acting on the CH-NH group of donors"/>
    <property type="evidence" value="ECO:0007669"/>
    <property type="project" value="InterPro"/>
</dbReference>
<keyword evidence="9 10" id="KW-0511">Multifunctional enzyme</keyword>
<comment type="similarity">
    <text evidence="10">In the N-terminal section; belongs to the methyltransferase superfamily. tRNA (mnm(5)s(2)U34)-methyltransferase family.</text>
</comment>
<dbReference type="Gene3D" id="3.30.9.10">
    <property type="entry name" value="D-Amino Acid Oxidase, subunit A, domain 2"/>
    <property type="match status" value="1"/>
</dbReference>
<evidence type="ECO:0000256" key="8">
    <source>
        <dbReference type="ARBA" id="ARBA00023002"/>
    </source>
</evidence>
<evidence type="ECO:0000256" key="3">
    <source>
        <dbReference type="ARBA" id="ARBA00022630"/>
    </source>
</evidence>
<dbReference type="InterPro" id="IPR017610">
    <property type="entry name" value="tRNA_S-uridine_synth_MnmC_C"/>
</dbReference>
<dbReference type="EMBL" id="JAJGNA010000035">
    <property type="protein sequence ID" value="MCC4310359.1"/>
    <property type="molecule type" value="Genomic_DNA"/>
</dbReference>
<dbReference type="SUPFAM" id="SSF54373">
    <property type="entry name" value="FAD-linked reductases, C-terminal domain"/>
    <property type="match status" value="1"/>
</dbReference>
<dbReference type="GO" id="GO:0002097">
    <property type="term" value="P:tRNA wobble base modification"/>
    <property type="evidence" value="ECO:0007669"/>
    <property type="project" value="UniProtKB-UniRule"/>
</dbReference>
<evidence type="ECO:0000313" key="14">
    <source>
        <dbReference type="Proteomes" id="UP001108027"/>
    </source>
</evidence>
<dbReference type="GO" id="GO:0050660">
    <property type="term" value="F:flavin adenine dinucleotide binding"/>
    <property type="evidence" value="ECO:0007669"/>
    <property type="project" value="UniProtKB-UniRule"/>
</dbReference>
<keyword evidence="14" id="KW-1185">Reference proteome</keyword>
<dbReference type="InterPro" id="IPR029063">
    <property type="entry name" value="SAM-dependent_MTases_sf"/>
</dbReference>
<dbReference type="RefSeq" id="WP_228235006.1">
    <property type="nucleotide sequence ID" value="NZ_JAJGNA010000035.1"/>
</dbReference>
<dbReference type="InterPro" id="IPR006076">
    <property type="entry name" value="FAD-dep_OxRdtase"/>
</dbReference>
<keyword evidence="6 10" id="KW-0819">tRNA processing</keyword>
<evidence type="ECO:0000256" key="2">
    <source>
        <dbReference type="ARBA" id="ARBA00022603"/>
    </source>
</evidence>
<dbReference type="InterPro" id="IPR047785">
    <property type="entry name" value="tRNA_MNMC2"/>
</dbReference>
<gene>
    <name evidence="10 13" type="primary">mnmC</name>
    <name evidence="13" type="ORF">LL252_17470</name>
</gene>
<dbReference type="NCBIfam" id="NF033855">
    <property type="entry name" value="tRNA_MNMC2"/>
    <property type="match status" value="1"/>
</dbReference>
<feature type="domain" description="MnmC-like methyltransferase" evidence="12">
    <location>
        <begin position="127"/>
        <end position="242"/>
    </location>
</feature>
<dbReference type="HAMAP" id="MF_01102">
    <property type="entry name" value="MnmC"/>
    <property type="match status" value="1"/>
</dbReference>
<keyword evidence="7 10" id="KW-0274">FAD</keyword>
<evidence type="ECO:0000256" key="1">
    <source>
        <dbReference type="ARBA" id="ARBA00022490"/>
    </source>
</evidence>
<dbReference type="NCBIfam" id="TIGR03197">
    <property type="entry name" value="MnmC_Cterm"/>
    <property type="match status" value="1"/>
</dbReference>
<comment type="cofactor">
    <cofactor evidence="10">
        <name>FAD</name>
        <dbReference type="ChEBI" id="CHEBI:57692"/>
    </cofactor>
</comment>
<comment type="subcellular location">
    <subcellularLocation>
        <location evidence="10">Cytoplasm</location>
    </subcellularLocation>
</comment>
<organism evidence="13 14">
    <name type="scientific">Alloalcanivorax marinus</name>
    <dbReference type="NCBI Taxonomy" id="1177169"/>
    <lineage>
        <taxon>Bacteria</taxon>
        <taxon>Pseudomonadati</taxon>
        <taxon>Pseudomonadota</taxon>
        <taxon>Gammaproteobacteria</taxon>
        <taxon>Oceanospirillales</taxon>
        <taxon>Alcanivoracaceae</taxon>
        <taxon>Alloalcanivorax</taxon>
    </lineage>
</organism>
<dbReference type="GO" id="GO:0032259">
    <property type="term" value="P:methylation"/>
    <property type="evidence" value="ECO:0007669"/>
    <property type="project" value="UniProtKB-KW"/>
</dbReference>
<evidence type="ECO:0000256" key="5">
    <source>
        <dbReference type="ARBA" id="ARBA00022691"/>
    </source>
</evidence>
<evidence type="ECO:0000313" key="13">
    <source>
        <dbReference type="EMBL" id="MCC4310359.1"/>
    </source>
</evidence>
<dbReference type="Pfam" id="PF05430">
    <property type="entry name" value="Methyltransf_30"/>
    <property type="match status" value="1"/>
</dbReference>
<protein>
    <recommendedName>
        <fullName evidence="10">tRNA 5-methylaminomethyl-2-thiouridine biosynthesis bifunctional protein MnmC</fullName>
        <shortName evidence="10">tRNA mnm(5)s(2)U biosynthesis bifunctional protein</shortName>
    </recommendedName>
    <domain>
        <recommendedName>
            <fullName evidence="10">tRNA (mnm(5)s(2)U34)-methyltransferase</fullName>
            <ecNumber evidence="10">2.1.1.61</ecNumber>
        </recommendedName>
    </domain>
    <domain>
        <recommendedName>
            <fullName evidence="10">FAD-dependent cmnm(5)s(2)U34 oxidoreductase</fullName>
            <ecNumber evidence="10">1.5.-.-</ecNumber>
        </recommendedName>
    </domain>
</protein>
<accession>A0A9Q3URP7</accession>
<dbReference type="GO" id="GO:0005737">
    <property type="term" value="C:cytoplasm"/>
    <property type="evidence" value="ECO:0007669"/>
    <property type="project" value="UniProtKB-SubCell"/>
</dbReference>
<keyword evidence="2 10" id="KW-0489">Methyltransferase</keyword>
<dbReference type="EC" id="1.5.-.-" evidence="10"/>
<name>A0A9Q3URP7_9GAMM</name>
<sequence>MSIGDFAPIRPARLHWQDRTPVATDYDDPYFSRQDGRAESHYVFLDGNRLPERFAALTDGDLFVIGETGFGTGLNMLLAADLFLARAPAGARLDLFSVEKHPLGADDLARALAAWPAPDGESRWATLCDALRDQYPPASPGCHRLWLADNVSLTLMLGEAEPLWRLCPARVDAWFLDGFAPARNADMWQPALFRALAAHSRPGATLATFTAAGAVRRGLREAGFRVRRIDGFGHKRHMVVGERSEAGDPPWRPATLRRGTALVAGAGLAGATSARALAERGWQVTVLDPAGIARGASGNRAGVVYSTPSPHLTAQNRFYQLSYGHALRWLRRYRFPGHGQGALNGVVQHYVDDKQSAKIRAAADSGAWPDTLLVAGEHSAELRGGGYLNPPAWCAALLDHPAITVERRTLGGLRPGTPAVAVLEDGSERTADAIVIATAGAARDLEVSSRELGDLPLKRIRGQVSYCRATAASAAWERARCHGGYLTPALDGLHCVGATFDLHDGDPAPRDDDDRANLAQLRQYLPDRWAELGGDAIEVVERRVGFRCQSTDFLPLTGPLPDPDGDGSTALPGLWLNIAHGSRGLTGTPLCAEILADRISDAPPPADGPLLEALDPGRFLRRKRKKLKVKS</sequence>
<dbReference type="InterPro" id="IPR008471">
    <property type="entry name" value="MnmC-like_methylTransf"/>
</dbReference>
<evidence type="ECO:0000256" key="6">
    <source>
        <dbReference type="ARBA" id="ARBA00022694"/>
    </source>
</evidence>
<dbReference type="Pfam" id="PF01266">
    <property type="entry name" value="DAO"/>
    <property type="match status" value="1"/>
</dbReference>
<dbReference type="NCBIfam" id="NF002481">
    <property type="entry name" value="PRK01747.1-2"/>
    <property type="match status" value="1"/>
</dbReference>
<keyword evidence="5 10" id="KW-0949">S-adenosyl-L-methionine</keyword>